<dbReference type="EMBL" id="CZAB01000001">
    <property type="protein sequence ID" value="CUN98526.1"/>
    <property type="molecule type" value="Genomic_DNA"/>
</dbReference>
<organism evidence="1 2">
    <name type="scientific">Enterocloster clostridioformis</name>
    <dbReference type="NCBI Taxonomy" id="1531"/>
    <lineage>
        <taxon>Bacteria</taxon>
        <taxon>Bacillati</taxon>
        <taxon>Bacillota</taxon>
        <taxon>Clostridia</taxon>
        <taxon>Lachnospirales</taxon>
        <taxon>Lachnospiraceae</taxon>
        <taxon>Enterocloster</taxon>
    </lineage>
</organism>
<dbReference type="AlphaFoldDB" id="A0A174BFW3"/>
<evidence type="ECO:0000313" key="2">
    <source>
        <dbReference type="Proteomes" id="UP000095512"/>
    </source>
</evidence>
<dbReference type="Proteomes" id="UP000095512">
    <property type="component" value="Unassembled WGS sequence"/>
</dbReference>
<gene>
    <name evidence="1" type="ORF">ERS852480_00261</name>
</gene>
<evidence type="ECO:0000313" key="1">
    <source>
        <dbReference type="EMBL" id="CUN98526.1"/>
    </source>
</evidence>
<name>A0A174BFW3_9FIRM</name>
<accession>A0A174BFW3</accession>
<reference evidence="1 2" key="1">
    <citation type="submission" date="2015-09" db="EMBL/GenBank/DDBJ databases">
        <authorList>
            <consortium name="Pathogen Informatics"/>
        </authorList>
    </citation>
    <scope>NUCLEOTIDE SEQUENCE [LARGE SCALE GENOMIC DNA]</scope>
    <source>
        <strain evidence="1 2">2789STDY5834865</strain>
    </source>
</reference>
<protein>
    <submittedName>
        <fullName evidence="1">Uncharacterized protein</fullName>
    </submittedName>
</protein>
<proteinExistence type="predicted"/>
<dbReference type="RefSeq" id="WP_057571109.1">
    <property type="nucleotide sequence ID" value="NZ_CATYWZ010000007.1"/>
</dbReference>
<sequence>MGTLIKVTSIPFESIRFTQNARLVPSDRVAAERQKALSLHRAYQHQYRGRGSYSGFDFISQVRQAFPSGSPAPVPSQGTGLPQGAASFQAVNQKNSLGSGTASASGYPSVSMTSFTSIDAGESAAPGTASMETVSEYLVQREAFEFRIAKGDFSYIPPLSVTIVTQYPEIRFEYTGEFNYVPPRKNAMGSTIDIQA</sequence>